<feature type="region of interest" description="Disordered" evidence="5">
    <location>
        <begin position="873"/>
        <end position="917"/>
    </location>
</feature>
<feature type="domain" description="PHD-type" evidence="6">
    <location>
        <begin position="819"/>
        <end position="870"/>
    </location>
</feature>
<dbReference type="PROSITE" id="PS50016">
    <property type="entry name" value="ZF_PHD_2"/>
    <property type="match status" value="1"/>
</dbReference>
<dbReference type="PANTHER" id="PTHR47177:SF8">
    <property type="entry name" value="CHROMOSOME UNDETERMINED SCAFFOLD_154, WHOLE GENOME SHOTGUN SEQUENCE"/>
    <property type="match status" value="1"/>
</dbReference>
<feature type="compositionally biased region" description="Low complexity" evidence="5">
    <location>
        <begin position="756"/>
        <end position="769"/>
    </location>
</feature>
<organism evidence="7">
    <name type="scientific">Alexandrium monilatum</name>
    <dbReference type="NCBI Taxonomy" id="311494"/>
    <lineage>
        <taxon>Eukaryota</taxon>
        <taxon>Sar</taxon>
        <taxon>Alveolata</taxon>
        <taxon>Dinophyceae</taxon>
        <taxon>Gonyaulacales</taxon>
        <taxon>Pyrocystaceae</taxon>
        <taxon>Alexandrium</taxon>
    </lineage>
</organism>
<evidence type="ECO:0000259" key="6">
    <source>
        <dbReference type="PROSITE" id="PS50016"/>
    </source>
</evidence>
<sequence>MQYAEDSRRSRGQGRSEEQPHPRKKLIVILRHSAASAVPAAEPPPPAPPVAAPTQAALAALAAPSPRSAGRRKCGGRAWAPSLALGPMLPEETAAAQLALAAAERSPTETPATSSSGSKERRPRKPPSFCRRQPAEADTPRSPSSSWLLTGAALSASGARATGRAAPAALPAPELEVAAQHGRAAGGRQRQRCVSARRQPPAQAARREVGAKTRALPKVDRRSSARERAATDPPSHAVEPVQFQAAESPPLAECPEFAAQLPPAFPELWVTTAELPSPAAEPPLAAELMPSPAKLWAPTAEPHAAMELLSQLSEPLSSSPEPATSAASPMPSAPEESFPAVELAFADSLPEAAAAESSSPFSESLAPSSEPAAPAGCRVPSVSEELHPTAELTEVAGAEPPSPFSEPLVQGLGPLALAASPVPSAAEEQLLDAEFPSPPLELLQLPAAYPSPAEEPLAEEEAAELSPPVAESAVPADEPALLAMGLWDLVPGEESPVAGAERPPPAAEPSLPDEELETPATDSSPGAELPAAAEWPASALEPPAAAAELEAGDAEQSPAEAPDAQVAEWLAQSVVPRAEALEMPSPDDQSLSSPDHLPEQATDRPHDSTIGRPDDQSLSSPDDLPEQEWQLPLKDVELLYPAAVSPAPPLTGLPPPEAWQLPTEIPEPLYPASVSPSPLAGLPSREALDLFVPSSMGSSRGKKRPSSRRQSKTSFSSTPRSTGRRSPAAREGSSGQAAAAHRTGKLHRGRTKVNHSSRVVRGGRAVRGSEPAEHGPARPRLTARPAAREQPQVQRHHPAMSFPNSPSIDFSGEEGVGDGVRCQVCGREDDGAHFLLCDGVGCQKGCHTYCDGLGMVVPEEDWYCKDCRSGGLGGRRQRRPSGSPRQSPAPSAPARKRRRSFSSSKPRKRFQPPRLPEVGSLRDRIFQAVKRAQEMAIMGAGPPIQKARSVNVRREPEPALKDIEDADSGLCQSSTESTSTANLRPADDEALSVQKAEGGDCCVVCGRKIDGHLLMLCSGRASTCVMLCHTYCDGLGVEMPDRPWFCRRCRAYPDQWDQVASDACEVCHSKEDAHLLLLCDGRRGQCNGMCHTYCDGLGNHVPARAWLCHTCRPAPALPAPPPEPARTVETVVRSTRSRR</sequence>
<feature type="compositionally biased region" description="Low complexity" evidence="5">
    <location>
        <begin position="525"/>
        <end position="549"/>
    </location>
</feature>
<feature type="compositionally biased region" description="Low complexity" evidence="5">
    <location>
        <begin position="307"/>
        <end position="375"/>
    </location>
</feature>
<feature type="compositionally biased region" description="Basic and acidic residues" evidence="5">
    <location>
        <begin position="205"/>
        <end position="230"/>
    </location>
</feature>
<proteinExistence type="predicted"/>
<feature type="region of interest" description="Disordered" evidence="5">
    <location>
        <begin position="445"/>
        <end position="477"/>
    </location>
</feature>
<feature type="region of interest" description="Disordered" evidence="5">
    <location>
        <begin position="644"/>
        <end position="808"/>
    </location>
</feature>
<feature type="region of interest" description="Disordered" evidence="5">
    <location>
        <begin position="1"/>
        <end position="25"/>
    </location>
</feature>
<dbReference type="Gene3D" id="3.30.40.10">
    <property type="entry name" value="Zinc/RING finger domain, C3HC4 (zinc finger)"/>
    <property type="match status" value="3"/>
</dbReference>
<feature type="compositionally biased region" description="Basic residues" evidence="5">
    <location>
        <begin position="894"/>
        <end position="911"/>
    </location>
</feature>
<feature type="region of interest" description="Disordered" evidence="5">
    <location>
        <begin position="61"/>
        <end position="83"/>
    </location>
</feature>
<feature type="region of interest" description="Disordered" evidence="5">
    <location>
        <begin position="492"/>
        <end position="631"/>
    </location>
</feature>
<feature type="compositionally biased region" description="Polar residues" evidence="5">
    <location>
        <begin position="970"/>
        <end position="982"/>
    </location>
</feature>
<evidence type="ECO:0000256" key="4">
    <source>
        <dbReference type="PROSITE-ProRule" id="PRU00146"/>
    </source>
</evidence>
<dbReference type="AlphaFoldDB" id="A0A7S4PUW1"/>
<dbReference type="PANTHER" id="PTHR47177">
    <property type="entry name" value="F18C1.6 PROTEIN"/>
    <property type="match status" value="1"/>
</dbReference>
<feature type="compositionally biased region" description="Polar residues" evidence="5">
    <location>
        <begin position="108"/>
        <end position="117"/>
    </location>
</feature>
<evidence type="ECO:0000256" key="3">
    <source>
        <dbReference type="ARBA" id="ARBA00022833"/>
    </source>
</evidence>
<dbReference type="InterPro" id="IPR019787">
    <property type="entry name" value="Znf_PHD-finger"/>
</dbReference>
<feature type="region of interest" description="Disordered" evidence="5">
    <location>
        <begin position="957"/>
        <end position="986"/>
    </location>
</feature>
<feature type="compositionally biased region" description="Low complexity" evidence="5">
    <location>
        <begin position="880"/>
        <end position="893"/>
    </location>
</feature>
<dbReference type="InterPro" id="IPR001965">
    <property type="entry name" value="Znf_PHD"/>
</dbReference>
<feature type="compositionally biased region" description="Low complexity" evidence="5">
    <location>
        <begin position="584"/>
        <end position="595"/>
    </location>
</feature>
<feature type="region of interest" description="Disordered" evidence="5">
    <location>
        <begin position="96"/>
        <end position="238"/>
    </location>
</feature>
<dbReference type="SUPFAM" id="SSF57903">
    <property type="entry name" value="FYVE/PHD zinc finger"/>
    <property type="match status" value="3"/>
</dbReference>
<dbReference type="GO" id="GO:0008270">
    <property type="term" value="F:zinc ion binding"/>
    <property type="evidence" value="ECO:0007669"/>
    <property type="project" value="UniProtKB-KW"/>
</dbReference>
<dbReference type="SMART" id="SM00249">
    <property type="entry name" value="PHD"/>
    <property type="match status" value="3"/>
</dbReference>
<feature type="region of interest" description="Disordered" evidence="5">
    <location>
        <begin position="1119"/>
        <end position="1139"/>
    </location>
</feature>
<feature type="compositionally biased region" description="Pro residues" evidence="5">
    <location>
        <begin position="41"/>
        <end position="51"/>
    </location>
</feature>
<evidence type="ECO:0000313" key="7">
    <source>
        <dbReference type="EMBL" id="CAE4562879.1"/>
    </source>
</evidence>
<dbReference type="InterPro" id="IPR011011">
    <property type="entry name" value="Znf_FYVE_PHD"/>
</dbReference>
<evidence type="ECO:0000256" key="2">
    <source>
        <dbReference type="ARBA" id="ARBA00022771"/>
    </source>
</evidence>
<feature type="region of interest" description="Disordered" evidence="5">
    <location>
        <begin position="305"/>
        <end position="409"/>
    </location>
</feature>
<feature type="compositionally biased region" description="Low complexity" evidence="5">
    <location>
        <begin position="148"/>
        <end position="188"/>
    </location>
</feature>
<feature type="compositionally biased region" description="Basic residues" evidence="5">
    <location>
        <begin position="700"/>
        <end position="711"/>
    </location>
</feature>
<evidence type="ECO:0000256" key="1">
    <source>
        <dbReference type="ARBA" id="ARBA00022723"/>
    </source>
</evidence>
<evidence type="ECO:0000256" key="5">
    <source>
        <dbReference type="SAM" id="MobiDB-lite"/>
    </source>
</evidence>
<dbReference type="InterPro" id="IPR013083">
    <property type="entry name" value="Znf_RING/FYVE/PHD"/>
</dbReference>
<keyword evidence="1" id="KW-0479">Metal-binding</keyword>
<gene>
    <name evidence="7" type="ORF">AMON00008_LOCUS2498</name>
</gene>
<reference evidence="7" key="1">
    <citation type="submission" date="2021-01" db="EMBL/GenBank/DDBJ databases">
        <authorList>
            <person name="Corre E."/>
            <person name="Pelletier E."/>
            <person name="Niang G."/>
            <person name="Scheremetjew M."/>
            <person name="Finn R."/>
            <person name="Kale V."/>
            <person name="Holt S."/>
            <person name="Cochrane G."/>
            <person name="Meng A."/>
            <person name="Brown T."/>
            <person name="Cohen L."/>
        </authorList>
    </citation>
    <scope>NUCLEOTIDE SEQUENCE</scope>
    <source>
        <strain evidence="7">CCMP3105</strain>
    </source>
</reference>
<feature type="compositionally biased region" description="Basic and acidic residues" evidence="5">
    <location>
        <begin position="1"/>
        <end position="21"/>
    </location>
</feature>
<feature type="compositionally biased region" description="Low complexity" evidence="5">
    <location>
        <begin position="464"/>
        <end position="473"/>
    </location>
</feature>
<keyword evidence="2 4" id="KW-0863">Zinc-finger</keyword>
<keyword evidence="3" id="KW-0862">Zinc</keyword>
<feature type="compositionally biased region" description="Low complexity" evidence="5">
    <location>
        <begin position="712"/>
        <end position="726"/>
    </location>
</feature>
<name>A0A7S4PUW1_9DINO</name>
<feature type="compositionally biased region" description="Low complexity" evidence="5">
    <location>
        <begin position="1125"/>
        <end position="1139"/>
    </location>
</feature>
<feature type="region of interest" description="Disordered" evidence="5">
    <location>
        <begin position="34"/>
        <end position="53"/>
    </location>
</feature>
<feature type="compositionally biased region" description="Pro residues" evidence="5">
    <location>
        <begin position="646"/>
        <end position="657"/>
    </location>
</feature>
<feature type="compositionally biased region" description="Basic and acidic residues" evidence="5">
    <location>
        <begin position="596"/>
        <end position="615"/>
    </location>
</feature>
<protein>
    <recommendedName>
        <fullName evidence="6">PHD-type domain-containing protein</fullName>
    </recommendedName>
</protein>
<accession>A0A7S4PUW1</accession>
<dbReference type="EMBL" id="HBNR01003555">
    <property type="protein sequence ID" value="CAE4562879.1"/>
    <property type="molecule type" value="Transcribed_RNA"/>
</dbReference>
<feature type="compositionally biased region" description="Basic residues" evidence="5">
    <location>
        <begin position="742"/>
        <end position="755"/>
    </location>
</feature>
<feature type="compositionally biased region" description="Low complexity" evidence="5">
    <location>
        <begin position="445"/>
        <end position="455"/>
    </location>
</feature>